<reference evidence="1 3" key="1">
    <citation type="submission" date="2016-10" db="EMBL/GenBank/DDBJ databases">
        <authorList>
            <person name="de Groot N.N."/>
        </authorList>
    </citation>
    <scope>NUCLEOTIDE SEQUENCE [LARGE SCALE GENOMIC DNA]</scope>
    <source>
        <strain evidence="1">ATCC 23835</strain>
        <strain evidence="2 3">LMG 2158</strain>
    </source>
</reference>
<accession>A0A1H1Y4W2</accession>
<dbReference type="SUPFAM" id="SSF52266">
    <property type="entry name" value="SGNH hydrolase"/>
    <property type="match status" value="1"/>
</dbReference>
<organism evidence="1 4">
    <name type="scientific">Pseudomonas asplenii</name>
    <dbReference type="NCBI Taxonomy" id="53407"/>
    <lineage>
        <taxon>Bacteria</taxon>
        <taxon>Pseudomonadati</taxon>
        <taxon>Pseudomonadota</taxon>
        <taxon>Gammaproteobacteria</taxon>
        <taxon>Pseudomonadales</taxon>
        <taxon>Pseudomonadaceae</taxon>
        <taxon>Pseudomonas</taxon>
    </lineage>
</organism>
<dbReference type="AlphaFoldDB" id="A0A1H1Y4W2"/>
<dbReference type="Proteomes" id="UP000199524">
    <property type="component" value="Chromosome I"/>
</dbReference>
<dbReference type="EMBL" id="LT629972">
    <property type="protein sequence ID" value="SEI20561.1"/>
    <property type="molecule type" value="Genomic_DNA"/>
</dbReference>
<sequence>MKTPYSTTTPNPSFLLLGDSNAGPIGKAAQARGLSACGGPLGAGRDFNVDFLVARPGDVGFRDPEMDQRYRQALALAGVARLGELSIPLVSTLGMSVHFLASRPNWHCYQDDNGEFDAGFLQGALFESIIEEMSRHALAFHERVLAMGIRVLMVLPPQRVPEFSNAEVFMAAQEVLIRRFRELGVELVDVREAANGEDGWQDPRFCEIDDPLHGNLAFGELIVDALLDQLPQRHYA</sequence>
<dbReference type="GeneID" id="300209136"/>
<dbReference type="Proteomes" id="UP000182272">
    <property type="component" value="Chromosome I"/>
</dbReference>
<name>A0A1H1Y4W2_9PSED</name>
<evidence type="ECO:0000313" key="1">
    <source>
        <dbReference type="EMBL" id="SDT16473.1"/>
    </source>
</evidence>
<evidence type="ECO:0000313" key="3">
    <source>
        <dbReference type="Proteomes" id="UP000182272"/>
    </source>
</evidence>
<protein>
    <recommendedName>
        <fullName evidence="5">SGNH hydrolase-type esterase domain-containing protein</fullName>
    </recommendedName>
</protein>
<evidence type="ECO:0000313" key="4">
    <source>
        <dbReference type="Proteomes" id="UP000199524"/>
    </source>
</evidence>
<keyword evidence="4" id="KW-1185">Reference proteome</keyword>
<evidence type="ECO:0000313" key="2">
    <source>
        <dbReference type="EMBL" id="SEI20561.1"/>
    </source>
</evidence>
<evidence type="ECO:0008006" key="5">
    <source>
        <dbReference type="Google" id="ProtNLM"/>
    </source>
</evidence>
<dbReference type="RefSeq" id="WP_026007749.1">
    <property type="nucleotide sequence ID" value="NZ_LT629777.1"/>
</dbReference>
<proteinExistence type="predicted"/>
<reference evidence="4" key="2">
    <citation type="submission" date="2016-10" db="EMBL/GenBank/DDBJ databases">
        <authorList>
            <person name="Varghese N."/>
            <person name="Submissions S."/>
        </authorList>
    </citation>
    <scope>NUCLEOTIDE SEQUENCE [LARGE SCALE GENOMIC DNA]</scope>
    <source>
        <strain evidence="4">ATCC 23835</strain>
    </source>
</reference>
<dbReference type="EMBL" id="LT629777">
    <property type="protein sequence ID" value="SDT16473.1"/>
    <property type="molecule type" value="Genomic_DNA"/>
</dbReference>
<accession>A0A1H6NV74</accession>
<gene>
    <name evidence="2" type="ORF">SAMN05216581_4251</name>
    <name evidence="1" type="ORF">SAMN05216598_4227</name>
</gene>